<evidence type="ECO:0000256" key="1">
    <source>
        <dbReference type="SAM" id="MobiDB-lite"/>
    </source>
</evidence>
<name>A0ABQ4V531_9HYPH</name>
<dbReference type="EMBL" id="BPRE01000028">
    <property type="protein sequence ID" value="GJE78593.1"/>
    <property type="molecule type" value="Genomic_DNA"/>
</dbReference>
<dbReference type="Proteomes" id="UP001055093">
    <property type="component" value="Unassembled WGS sequence"/>
</dbReference>
<gene>
    <name evidence="2" type="ORF">BGCPKDLD_5210</name>
</gene>
<reference evidence="2" key="2">
    <citation type="submission" date="2021-08" db="EMBL/GenBank/DDBJ databases">
        <authorList>
            <person name="Tani A."/>
            <person name="Ola A."/>
            <person name="Ogura Y."/>
            <person name="Katsura K."/>
            <person name="Hayashi T."/>
        </authorList>
    </citation>
    <scope>NUCLEOTIDE SEQUENCE</scope>
    <source>
        <strain evidence="2">DSM 14458</strain>
    </source>
</reference>
<organism evidence="2 3">
    <name type="scientific">Methylorubrum suomiense</name>
    <dbReference type="NCBI Taxonomy" id="144191"/>
    <lineage>
        <taxon>Bacteria</taxon>
        <taxon>Pseudomonadati</taxon>
        <taxon>Pseudomonadota</taxon>
        <taxon>Alphaproteobacteria</taxon>
        <taxon>Hyphomicrobiales</taxon>
        <taxon>Methylobacteriaceae</taxon>
        <taxon>Methylorubrum</taxon>
    </lineage>
</organism>
<proteinExistence type="predicted"/>
<sequence>MGEVGKDVRDVVGMSERLPLGLDVNLGLAFRQPVLAGALRGEQHASRRDLVVPGAGLGGLHLRLVAVALAQVEGDAEEAEFQPVLGAQEADVEQNRQTVAALGDVGPLAGIGLAAPGLGNEHFEARLDGSSQFAREDTGPALNLGRIMERGWGRLTHQLVGGVTQHPLGGRVEQGDGPMHVGGDDRVAGVGKDGPLQG</sequence>
<comment type="caution">
    <text evidence="2">The sequence shown here is derived from an EMBL/GenBank/DDBJ whole genome shotgun (WGS) entry which is preliminary data.</text>
</comment>
<evidence type="ECO:0000313" key="3">
    <source>
        <dbReference type="Proteomes" id="UP001055093"/>
    </source>
</evidence>
<feature type="region of interest" description="Disordered" evidence="1">
    <location>
        <begin position="173"/>
        <end position="198"/>
    </location>
</feature>
<evidence type="ECO:0000313" key="2">
    <source>
        <dbReference type="EMBL" id="GJE78593.1"/>
    </source>
</evidence>
<keyword evidence="3" id="KW-1185">Reference proteome</keyword>
<accession>A0ABQ4V531</accession>
<protein>
    <submittedName>
        <fullName evidence="2">Uncharacterized protein</fullName>
    </submittedName>
</protein>
<reference evidence="2" key="1">
    <citation type="journal article" date="2021" name="Front. Microbiol.">
        <title>Comprehensive Comparative Genomics and Phenotyping of Methylobacterium Species.</title>
        <authorList>
            <person name="Alessa O."/>
            <person name="Ogura Y."/>
            <person name="Fujitani Y."/>
            <person name="Takami H."/>
            <person name="Hayashi T."/>
            <person name="Sahin N."/>
            <person name="Tani A."/>
        </authorList>
    </citation>
    <scope>NUCLEOTIDE SEQUENCE</scope>
    <source>
        <strain evidence="2">DSM 14458</strain>
    </source>
</reference>